<dbReference type="InterPro" id="IPR007232">
    <property type="entry name" value="Rad52_Rad59_Rad22"/>
</dbReference>
<evidence type="ECO:0000256" key="1">
    <source>
        <dbReference type="ARBA" id="ARBA00006638"/>
    </source>
</evidence>
<dbReference type="SUPFAM" id="SSF54768">
    <property type="entry name" value="dsRNA-binding domain-like"/>
    <property type="match status" value="1"/>
</dbReference>
<dbReference type="GO" id="GO:0006312">
    <property type="term" value="P:mitotic recombination"/>
    <property type="evidence" value="ECO:0007669"/>
    <property type="project" value="TreeGrafter"/>
</dbReference>
<feature type="compositionally biased region" description="Low complexity" evidence="5">
    <location>
        <begin position="276"/>
        <end position="289"/>
    </location>
</feature>
<comment type="similarity">
    <text evidence="1">Belongs to the RAD52 family.</text>
</comment>
<sequence length="444" mass="48662">MKRRLSSDSPPGNADSDWQQTVTALAAQQVAAALLSPHSISSSMRFGRVAFADQEQQSVNAFLHQKLGKDSLARRPGPGGRKLTYIESCKAIELANRAFGFNGWSCHIVECKEEFKEKKGERWSIAYSSLVRIELKDGTSHEDVGFGASDGQRDLGAALEQAKKASVSDARKRALRLFGEYLGNSCYDREHIKDVNSNKPMAPLAAAPNVVLPGQPQKQQPVSDGGSSTGNRQSTVHDGQAMKPPPREDQQPQVVRHQQPQALPPVRQHGPPLPSAQQQQYHHQQQQAVQKHEPRQPVPHQVQPQPQQHQWKPPQTVHHPSTSNGYPFAKQQSTTAPAAIPRSSTLQTTAINKTNIGYGSSTSTTASSFSSNPIRPQAQRWASSNAPPPPRMTASTNPPPIFKTEQLPTVQDQPDARYSIDDLSLSQFDYDPSAEGNAAKKMRS</sequence>
<dbReference type="Gene3D" id="3.30.390.80">
    <property type="entry name" value="DNA repair protein Rad52/59/22"/>
    <property type="match status" value="1"/>
</dbReference>
<evidence type="ECO:0000256" key="3">
    <source>
        <dbReference type="ARBA" id="ARBA00023172"/>
    </source>
</evidence>
<dbReference type="PANTHER" id="PTHR12132:SF1">
    <property type="entry name" value="DNA REPAIR PROTEIN RAD52 HOMOLOG"/>
    <property type="match status" value="1"/>
</dbReference>
<evidence type="ECO:0000256" key="2">
    <source>
        <dbReference type="ARBA" id="ARBA00022763"/>
    </source>
</evidence>
<feature type="compositionally biased region" description="Low complexity" evidence="5">
    <location>
        <begin position="251"/>
        <end position="261"/>
    </location>
</feature>
<gene>
    <name evidence="6" type="ORF">PM001_LOCUS25499</name>
</gene>
<dbReference type="EMBL" id="CAKLBY020000258">
    <property type="protein sequence ID" value="CAK7940349.1"/>
    <property type="molecule type" value="Genomic_DNA"/>
</dbReference>
<accession>A0AAV1V4H8</accession>
<dbReference type="Pfam" id="PF04098">
    <property type="entry name" value="Rad52_Rad22"/>
    <property type="match status" value="1"/>
</dbReference>
<feature type="compositionally biased region" description="Low complexity" evidence="5">
    <location>
        <begin position="298"/>
        <end position="315"/>
    </location>
</feature>
<dbReference type="GO" id="GO:0000724">
    <property type="term" value="P:double-strand break repair via homologous recombination"/>
    <property type="evidence" value="ECO:0007669"/>
    <property type="project" value="TreeGrafter"/>
</dbReference>
<dbReference type="InterPro" id="IPR041247">
    <property type="entry name" value="Rad52_fam"/>
</dbReference>
<feature type="compositionally biased region" description="Low complexity" evidence="5">
    <location>
        <begin position="360"/>
        <end position="371"/>
    </location>
</feature>
<evidence type="ECO:0000256" key="5">
    <source>
        <dbReference type="SAM" id="MobiDB-lite"/>
    </source>
</evidence>
<dbReference type="Proteomes" id="UP001162060">
    <property type="component" value="Unassembled WGS sequence"/>
</dbReference>
<dbReference type="FunFam" id="3.30.390.80:FF:000001">
    <property type="entry name" value="DNA repair protein RAD52 homolog"/>
    <property type="match status" value="1"/>
</dbReference>
<feature type="region of interest" description="Disordered" evidence="5">
    <location>
        <begin position="212"/>
        <end position="444"/>
    </location>
</feature>
<reference evidence="6" key="1">
    <citation type="submission" date="2024-01" db="EMBL/GenBank/DDBJ databases">
        <authorList>
            <person name="Webb A."/>
        </authorList>
    </citation>
    <scope>NUCLEOTIDE SEQUENCE</scope>
    <source>
        <strain evidence="6">Pm1</strain>
    </source>
</reference>
<evidence type="ECO:0000313" key="6">
    <source>
        <dbReference type="EMBL" id="CAK7940349.1"/>
    </source>
</evidence>
<comment type="caution">
    <text evidence="6">The sequence shown here is derived from an EMBL/GenBank/DDBJ whole genome shotgun (WGS) entry which is preliminary data.</text>
</comment>
<keyword evidence="2" id="KW-0227">DNA damage</keyword>
<dbReference type="GO" id="GO:0045002">
    <property type="term" value="P:double-strand break repair via single-strand annealing"/>
    <property type="evidence" value="ECO:0007669"/>
    <property type="project" value="TreeGrafter"/>
</dbReference>
<protein>
    <submittedName>
        <fullName evidence="6">Uncharacterized protein</fullName>
    </submittedName>
</protein>
<feature type="compositionally biased region" description="Pro residues" evidence="5">
    <location>
        <begin position="386"/>
        <end position="401"/>
    </location>
</feature>
<evidence type="ECO:0000313" key="7">
    <source>
        <dbReference type="Proteomes" id="UP001162060"/>
    </source>
</evidence>
<dbReference type="PANTHER" id="PTHR12132">
    <property type="entry name" value="DNA REPAIR AND RECOMBINATION PROTEIN RAD52, RAD59"/>
    <property type="match status" value="1"/>
</dbReference>
<keyword evidence="3" id="KW-0233">DNA recombination</keyword>
<name>A0AAV1V4H8_9STRA</name>
<feature type="compositionally biased region" description="Polar residues" evidence="5">
    <location>
        <begin position="318"/>
        <end position="359"/>
    </location>
</feature>
<dbReference type="InterPro" id="IPR042525">
    <property type="entry name" value="Rad52_Rad59_Rad22_sf"/>
</dbReference>
<keyword evidence="4" id="KW-0234">DNA repair</keyword>
<dbReference type="AlphaFoldDB" id="A0AAV1V4H8"/>
<proteinExistence type="inferred from homology"/>
<organism evidence="6 7">
    <name type="scientific">Peronospora matthiolae</name>
    <dbReference type="NCBI Taxonomy" id="2874970"/>
    <lineage>
        <taxon>Eukaryota</taxon>
        <taxon>Sar</taxon>
        <taxon>Stramenopiles</taxon>
        <taxon>Oomycota</taxon>
        <taxon>Peronosporomycetes</taxon>
        <taxon>Peronosporales</taxon>
        <taxon>Peronosporaceae</taxon>
        <taxon>Peronospora</taxon>
    </lineage>
</organism>
<evidence type="ECO:0000256" key="4">
    <source>
        <dbReference type="ARBA" id="ARBA00023204"/>
    </source>
</evidence>
<dbReference type="GO" id="GO:0005634">
    <property type="term" value="C:nucleus"/>
    <property type="evidence" value="ECO:0007669"/>
    <property type="project" value="TreeGrafter"/>
</dbReference>
<feature type="compositionally biased region" description="Polar residues" evidence="5">
    <location>
        <begin position="216"/>
        <end position="237"/>
    </location>
</feature>